<sequence>MRGDAGADDAARFRPVAAPPPTAEGLTTARGVPGGTPRGGWSTGRRGGRPGQTPVIEVIQLRLAATEA</sequence>
<organism evidence="2 3">
    <name type="scientific">Micromonospora rosaria</name>
    <dbReference type="NCBI Taxonomy" id="47874"/>
    <lineage>
        <taxon>Bacteria</taxon>
        <taxon>Bacillati</taxon>
        <taxon>Actinomycetota</taxon>
        <taxon>Actinomycetes</taxon>
        <taxon>Micromonosporales</taxon>
        <taxon>Micromonosporaceae</taxon>
        <taxon>Micromonospora</taxon>
    </lineage>
</organism>
<dbReference type="Proteomes" id="UP000070620">
    <property type="component" value="Unassembled WGS sequence"/>
</dbReference>
<evidence type="ECO:0000313" key="2">
    <source>
        <dbReference type="EMBL" id="KXK59512.1"/>
    </source>
</evidence>
<comment type="caution">
    <text evidence="2">The sequence shown here is derived from an EMBL/GenBank/DDBJ whole genome shotgun (WGS) entry which is preliminary data.</text>
</comment>
<keyword evidence="3" id="KW-1185">Reference proteome</keyword>
<evidence type="ECO:0000313" key="3">
    <source>
        <dbReference type="Proteomes" id="UP000070620"/>
    </source>
</evidence>
<proteinExistence type="predicted"/>
<dbReference type="EMBL" id="LRQV01000109">
    <property type="protein sequence ID" value="KXK59512.1"/>
    <property type="molecule type" value="Genomic_DNA"/>
</dbReference>
<name>A0A136PMB4_9ACTN</name>
<protein>
    <submittedName>
        <fullName evidence="2">Uncharacterized protein</fullName>
    </submittedName>
</protein>
<dbReference type="AlphaFoldDB" id="A0A136PMB4"/>
<gene>
    <name evidence="2" type="ORF">AWW66_23745</name>
</gene>
<feature type="region of interest" description="Disordered" evidence="1">
    <location>
        <begin position="1"/>
        <end position="53"/>
    </location>
</feature>
<feature type="compositionally biased region" description="Basic and acidic residues" evidence="1">
    <location>
        <begin position="1"/>
        <end position="12"/>
    </location>
</feature>
<feature type="compositionally biased region" description="Gly residues" evidence="1">
    <location>
        <begin position="32"/>
        <end position="42"/>
    </location>
</feature>
<evidence type="ECO:0000256" key="1">
    <source>
        <dbReference type="SAM" id="MobiDB-lite"/>
    </source>
</evidence>
<accession>A0A136PMB4</accession>
<reference evidence="2 3" key="1">
    <citation type="submission" date="2016-01" db="EMBL/GenBank/DDBJ databases">
        <title>Whole genome sequence and analysis of Micromonospora rosaria DSM 803, which can produce antibacterial substance rosamicin.</title>
        <authorList>
            <person name="Yang H."/>
            <person name="He X."/>
            <person name="Zhu D."/>
        </authorList>
    </citation>
    <scope>NUCLEOTIDE SEQUENCE [LARGE SCALE GENOMIC DNA]</scope>
    <source>
        <strain evidence="2 3">DSM 803</strain>
    </source>
</reference>